<dbReference type="PANTHER" id="PTHR44103:SF1">
    <property type="entry name" value="PROPROTEIN CONVERTASE P"/>
    <property type="match status" value="1"/>
</dbReference>
<dbReference type="RefSeq" id="WP_227231380.1">
    <property type="nucleotide sequence ID" value="NZ_JAJCVJ010000003.1"/>
</dbReference>
<dbReference type="Pfam" id="PF00028">
    <property type="entry name" value="Cadherin"/>
    <property type="match status" value="1"/>
</dbReference>
<dbReference type="InterPro" id="IPR006644">
    <property type="entry name" value="Cadg"/>
</dbReference>
<feature type="region of interest" description="Disordered" evidence="2">
    <location>
        <begin position="1994"/>
        <end position="2037"/>
    </location>
</feature>
<reference evidence="6 7" key="1">
    <citation type="journal article" date="2019" name="Int. J. Syst. Evol. Microbiol.">
        <title>The Global Catalogue of Microorganisms (GCM) 10K type strain sequencing project: providing services to taxonomists for standard genome sequencing and annotation.</title>
        <authorList>
            <consortium name="The Broad Institute Genomics Platform"/>
            <consortium name="The Broad Institute Genome Sequencing Center for Infectious Disease"/>
            <person name="Wu L."/>
            <person name="Ma J."/>
        </authorList>
    </citation>
    <scope>NUCLEOTIDE SEQUENCE [LARGE SCALE GENOMIC DNA]</scope>
    <source>
        <strain evidence="6 7">CGMCC 1.12237</strain>
    </source>
</reference>
<dbReference type="Gene3D" id="2.60.40.60">
    <property type="entry name" value="Cadherins"/>
    <property type="match status" value="1"/>
</dbReference>
<dbReference type="InterPro" id="IPR022409">
    <property type="entry name" value="PKD/Chitinase_dom"/>
</dbReference>
<comment type="caution">
    <text evidence="6">The sequence shown here is derived from an EMBL/GenBank/DDBJ whole genome shotgun (WGS) entry which is preliminary data.</text>
</comment>
<feature type="transmembrane region" description="Helical" evidence="3">
    <location>
        <begin position="2448"/>
        <end position="2468"/>
    </location>
</feature>
<dbReference type="InterPro" id="IPR026453">
    <property type="entry name" value="PGF_pre_PGF"/>
</dbReference>
<dbReference type="InterPro" id="IPR025592">
    <property type="entry name" value="DUF4347"/>
</dbReference>
<dbReference type="InterPro" id="IPR018511">
    <property type="entry name" value="Hemolysin-typ_Ca-bd_CS"/>
</dbReference>
<dbReference type="InterPro" id="IPR013517">
    <property type="entry name" value="FG-GAP"/>
</dbReference>
<feature type="domain" description="PKD" evidence="4">
    <location>
        <begin position="2342"/>
        <end position="2422"/>
    </location>
</feature>
<evidence type="ECO:0000256" key="3">
    <source>
        <dbReference type="SAM" id="Phobius"/>
    </source>
</evidence>
<keyword evidence="1" id="KW-0732">Signal</keyword>
<dbReference type="InterPro" id="IPR028994">
    <property type="entry name" value="Integrin_alpha_N"/>
</dbReference>
<feature type="region of interest" description="Disordered" evidence="2">
    <location>
        <begin position="720"/>
        <end position="739"/>
    </location>
</feature>
<dbReference type="InterPro" id="IPR035986">
    <property type="entry name" value="PKD_dom_sf"/>
</dbReference>
<keyword evidence="3" id="KW-0812">Transmembrane</keyword>
<dbReference type="InterPro" id="IPR000601">
    <property type="entry name" value="PKD_dom"/>
</dbReference>
<dbReference type="InterPro" id="IPR002126">
    <property type="entry name" value="Cadherin-like_dom"/>
</dbReference>
<keyword evidence="3" id="KW-1133">Transmembrane helix</keyword>
<dbReference type="Pfam" id="PF17963">
    <property type="entry name" value="Big_9"/>
    <property type="match status" value="2"/>
</dbReference>
<dbReference type="CDD" id="cd11304">
    <property type="entry name" value="Cadherin_repeat"/>
    <property type="match status" value="1"/>
</dbReference>
<dbReference type="SUPFAM" id="SSF49313">
    <property type="entry name" value="Cadherin-like"/>
    <property type="match status" value="3"/>
</dbReference>
<feature type="compositionally biased region" description="Gly residues" evidence="2">
    <location>
        <begin position="2160"/>
        <end position="2172"/>
    </location>
</feature>
<dbReference type="InterPro" id="IPR015919">
    <property type="entry name" value="Cadherin-like_sf"/>
</dbReference>
<dbReference type="Gene3D" id="2.60.40.2810">
    <property type="match status" value="1"/>
</dbReference>
<dbReference type="Pfam" id="PF13205">
    <property type="entry name" value="Big_5"/>
    <property type="match status" value="2"/>
</dbReference>
<dbReference type="Pfam" id="PF13517">
    <property type="entry name" value="FG-GAP_3"/>
    <property type="match status" value="2"/>
</dbReference>
<dbReference type="PROSITE" id="PS00330">
    <property type="entry name" value="HEMOLYSIN_CALCIUM"/>
    <property type="match status" value="1"/>
</dbReference>
<dbReference type="SUPFAM" id="SSF49299">
    <property type="entry name" value="PKD domain"/>
    <property type="match status" value="1"/>
</dbReference>
<dbReference type="SUPFAM" id="SSF69318">
    <property type="entry name" value="Integrin alpha N-terminal domain"/>
    <property type="match status" value="1"/>
</dbReference>
<dbReference type="InterPro" id="IPR013783">
    <property type="entry name" value="Ig-like_fold"/>
</dbReference>
<feature type="domain" description="Cadherin" evidence="5">
    <location>
        <begin position="923"/>
        <end position="1006"/>
    </location>
</feature>
<dbReference type="PROSITE" id="PS50268">
    <property type="entry name" value="CADHERIN_2"/>
    <property type="match status" value="1"/>
</dbReference>
<dbReference type="PANTHER" id="PTHR44103">
    <property type="entry name" value="PROPROTEIN CONVERTASE P"/>
    <property type="match status" value="1"/>
</dbReference>
<evidence type="ECO:0000256" key="2">
    <source>
        <dbReference type="SAM" id="MobiDB-lite"/>
    </source>
</evidence>
<sequence length="2471" mass="250218">MSLPSDTSYRRLITRGRLQTLVVVLVTLLVVTAGVGPAVAVSTASGDATLSDSTDPPADRTELAVVDTSVAGHETLARTASAEGIEVVRVDGARDLRSALADRSGLDAIHLLSHGNRGRLHLGDDDFSADGPTAADATLRALGDSLAVDGDLLLYGCRIGTDAGDDSFVTRLAAVTGADVAASTDLTGTERLGGDWDLEREVGRVDTASLTADDYSGLLLGGYTTIPAGSSPLSGFSDSRLRISGATEMLPIDYDGDGDTDFIVADSGSNFNLLENDGSGGFTERTGVTVDLTLTTVDNFVVVDYDDDGDPDIVDANAGAESEARILRNDGGGTFTTLSAGSSPLSGFGNSRLAIGGTNELIPIDWDGDGDTDFVTADTGAGWNLLENDGSGGFTERTGVSIDISETNAINILVVDYDGDGDPDIVDPMVDSANDATVLRNDGGGSFTTLAPGSGSPLAGFTNSQFNVSGNRELLPIDYDVDGDTDFLVADSGSGWNLLENDGTGGFTEQTGVAGDLSLDTANEFPVVDYDDDGDPDIVDATAGTDQNAAILENGASPPALIANTPADGTTDFPANADIVLEFDETVSLGTGDVVIRRVSDDSPVATADVTTSAVTLGSGTQVTVDPSSDLPTGVDLYVHVEPGAITDGDGEIPTSLTDDPSTLNFVAIVPNDPPTFVDASPSVSVPEDGGPVSVDAGLTASDPDGDALTWEVASAPDHGTLAGFPTTVSSGTTTDTDPSGLSYEPDADFAGSDSFEVRVVDAVGDSDTITVSATVADAPEVASITRAGAGDETNADSLDFDVAFSTAVQNVDTGDFTLTTTGDATGTVSAVDASAGSSITVTVGSLAGDGTVRLDLADDDSITGDDVGAVPLGGVGTTGAGDGSATGDETYTLDNTGPTFDSAPSASILEGRTGTLLDVQADDDAGTAYDTDVSYALSGTDAGPFSLDSGTGSLSIGTPLDYSSPTDANADNDYELTVTATDDAGNTATQSVVVSVTEDTSIPTVLPADSDPANGDYYVSGDPITVRFSEPILLGSAGTVTITDETSGTVAETFDVQADAGSGPGTVSVSDANLTIRPSSALADRTDYAVDLSAGAVVDRGQNPIPAFDGTDTLQFTALAGDSALITTAPDFDTTTGAGIRDGVTASASDQLLIVSDPAHLTSGSVLDGAGGDDTVSLSQAGTYDLTATSQVTGFEDVQSRADGDTTLVVGSGSDDFDGYTGTTAHTETLTTTASSTSLTFVPFTDWERVSVTGTDATLTVTTGVLTDLDSLDAPGAASGDTLRFATGSADATGADLTGFETVAVGTGGDTRLVIDRDATRDVTAFDTGDTAGNDSLVTTDAELNVSGRSLGGFDTLQTTNASGTTFVVDDAGTRTLTEITGEFAASDTLSLTGTAPNLTGTDLTSLDTIRLSRDATLTTDQQTVDSVTTLAGSDGTEGLTTADETLDLSGTQVTSVESLASTSVNASSFTVTDAQLGSLTTVTATESGSELVTTGPTLDASTLTVTRVDTFRTTDASGTVIIGTATPDTLVGFDGDDSLVGGTGADTLTGNAGVDEFGGTPAGLDRDTITDFGDAGTTVDAESIVVTGDATAATEGEYARVTQSGGDSVVTLDTDVPSADTFDSADTRLTLTGITIDSLRVETDAGDAVLTVNSPPTTADFGVTTDEDTRYVFAVGDVPFDDPNPGDTLQQVTFTGVAGDGSLFLDANADDRNDGEELTTGDTVPVGNISAGDLQYAPPANASGDALATATFTVGDGVTTAATDATLTVDVTAVNDAPRISGSPTASVAQDQQYRFTPTATDVDTGDTLTFSGTGVPDWASVDPATGELAGTPGPTDVATYDGIELVVTDSAGATDTLGPFSITVTNVNDAPTITNSPATTAPEDAAYSFVPSVTDPDAGDTTTFAVTALPSWASFDTATGELSGTPTNADVGSYDDIEITVTDAAGATDTVGPVSITVTNTNDAPTATDEQYAVGANSTLSVSAPGLLTNATDPDAGDSLSVEQTPVTAPTNGSVTLSAGGSFDYDPDGTTGPDTFTYRVRDGNGGTDTATVTIDVRQPTFAVNVTDTNDPVTEGDTLVVNATVANTGSLTDTQRVDLRSEVDGVVNTTAVTLAPNASTRVSLVWPTSRGDSETGNVTVASPTDADRRAVEIRVRSSGGGGGGGGGGDPGDGEADNWPRIIEAESDIRAEMAVPTGVRPHFAVQDRLPVNRLEPAVAEFADNSSVASVRYETGTTGTVTVAEFDRPTSLTDATPGRVLTAFLVGAAGDAERTTATMRLRIPTDRLTDGGLTSDDLRVAHYEDDEWTLLDPTVVRQRNGVLLVEIETDGFSPFAVTAVGDPTADFVTPSSATVGEELTLDAGDTTTRFGEIVAYQWSVDGRTLTGETGTLTFDAPGEYGVTLTVTDDTGRTATATRTLVVREQGETPTATATPTATSEPTTTTTPGFGVLVALLALLSLVAVALVARRD</sequence>
<dbReference type="SMART" id="SM00112">
    <property type="entry name" value="CA"/>
    <property type="match status" value="2"/>
</dbReference>
<feature type="region of interest" description="Disordered" evidence="2">
    <location>
        <begin position="2157"/>
        <end position="2179"/>
    </location>
</feature>
<keyword evidence="7" id="KW-1185">Reference proteome</keyword>
<feature type="compositionally biased region" description="Polar residues" evidence="2">
    <location>
        <begin position="2004"/>
        <end position="2022"/>
    </location>
</feature>
<dbReference type="EMBL" id="JBHSKX010000004">
    <property type="protein sequence ID" value="MFC5368812.1"/>
    <property type="molecule type" value="Genomic_DNA"/>
</dbReference>
<proteinExistence type="predicted"/>
<dbReference type="NCBIfam" id="TIGR04213">
    <property type="entry name" value="PGF_pre_PGF"/>
    <property type="match status" value="1"/>
</dbReference>
<evidence type="ECO:0000313" key="6">
    <source>
        <dbReference type="EMBL" id="MFC5368812.1"/>
    </source>
</evidence>
<gene>
    <name evidence="6" type="ORF">ACFPJ5_17955</name>
</gene>
<dbReference type="SMART" id="SM00089">
    <property type="entry name" value="PKD"/>
    <property type="match status" value="2"/>
</dbReference>
<feature type="region of interest" description="Disordered" evidence="2">
    <location>
        <begin position="2424"/>
        <end position="2444"/>
    </location>
</feature>
<dbReference type="Gene3D" id="2.60.40.3440">
    <property type="match status" value="1"/>
</dbReference>
<dbReference type="Gene3D" id="2.60.40.10">
    <property type="entry name" value="Immunoglobulins"/>
    <property type="match status" value="3"/>
</dbReference>
<organism evidence="6 7">
    <name type="scientific">Salinirubrum litoreum</name>
    <dbReference type="NCBI Taxonomy" id="1126234"/>
    <lineage>
        <taxon>Archaea</taxon>
        <taxon>Methanobacteriati</taxon>
        <taxon>Methanobacteriota</taxon>
        <taxon>Stenosarchaea group</taxon>
        <taxon>Halobacteria</taxon>
        <taxon>Halobacteriales</taxon>
        <taxon>Haloferacaceae</taxon>
        <taxon>Salinirubrum</taxon>
    </lineage>
</organism>
<evidence type="ECO:0000313" key="7">
    <source>
        <dbReference type="Proteomes" id="UP001596201"/>
    </source>
</evidence>
<accession>A0ABD5RG71</accession>
<dbReference type="PROSITE" id="PS50093">
    <property type="entry name" value="PKD"/>
    <property type="match status" value="1"/>
</dbReference>
<dbReference type="Pfam" id="PF14252">
    <property type="entry name" value="DUF4347"/>
    <property type="match status" value="1"/>
</dbReference>
<dbReference type="SMART" id="SM00736">
    <property type="entry name" value="CADG"/>
    <property type="match status" value="2"/>
</dbReference>
<feature type="compositionally biased region" description="Low complexity" evidence="2">
    <location>
        <begin position="726"/>
        <end position="739"/>
    </location>
</feature>
<protein>
    <submittedName>
        <fullName evidence="6">DUF4347 domain-containing protein</fullName>
    </submittedName>
</protein>
<keyword evidence="3" id="KW-0472">Membrane</keyword>
<dbReference type="Pfam" id="PF18911">
    <property type="entry name" value="PKD_4"/>
    <property type="match status" value="1"/>
</dbReference>
<evidence type="ECO:0000259" key="5">
    <source>
        <dbReference type="PROSITE" id="PS50268"/>
    </source>
</evidence>
<evidence type="ECO:0000259" key="4">
    <source>
        <dbReference type="PROSITE" id="PS50093"/>
    </source>
</evidence>
<evidence type="ECO:0000256" key="1">
    <source>
        <dbReference type="ARBA" id="ARBA00022729"/>
    </source>
</evidence>
<dbReference type="InterPro" id="IPR032812">
    <property type="entry name" value="SbsA_Ig"/>
</dbReference>
<name>A0ABD5RG71_9EURY</name>
<dbReference type="Pfam" id="PF05345">
    <property type="entry name" value="He_PIG"/>
    <property type="match status" value="2"/>
</dbReference>
<dbReference type="Proteomes" id="UP001596201">
    <property type="component" value="Unassembled WGS sequence"/>
</dbReference>